<dbReference type="GO" id="GO:0015074">
    <property type="term" value="P:DNA integration"/>
    <property type="evidence" value="ECO:0007669"/>
    <property type="project" value="InterPro"/>
</dbReference>
<dbReference type="InterPro" id="IPR044068">
    <property type="entry name" value="CB"/>
</dbReference>
<sequence length="640" mass="70123">MADRTHHVPSPAMRQQSTTVQDLRDNRLADSSKKGYRSGMKQIVKWLQTSGRSARLNADGSLNLTVFSYMDFTEFVLYKYKDAGVSLSTLSGYRSALKDYYNTQGVPLPIGFTNDATVIYQGIRRLCASETQAGAIKPGTKQPLRHHQYIELCMASLVKLDGGFTHLFLILSWNLMCRSRSTATVRIDHFSDEGDALGVTFFKSKTDQGGTKRRDPKHVYANPQQPGTCCILALAIYLACNPEHDSGDLFPGSAQRDRFGRSLSQLVGYALPELASAVGTHSLRKGAAIFAIGGSTSGPSIVNVCIRCGWSIGSVVERYVHYDGAGDQYVGRVVAGLPIDSGDFAALPPHFVSSSEGVVDAAGALVFPRLWSHESLRGVLDTLPGKHPLLSSVLFGDVGMTTLLRANVTLLSSSMQPTGIPPHVSLHTQLEKNLAAVRALPGEIRDGIESLLDEKGVAAGNITHALLEQLLKNAVASVVDTRPVIVSARSPAQDESVPVRPVHYWGGRWHLLAEDYELPSVDVSTGWHLWWCGSPARDIPPLYKIRSMDLTRKQAKILCEWHFATNALHNVYCSAFGSSMCRPYTSATVIAAFSNIMVYLPPSWGQTHLGRQRRLSQMKMVTFARLARKRRQETEGIPTT</sequence>
<accession>W4FZU2</accession>
<evidence type="ECO:0000259" key="4">
    <source>
        <dbReference type="PROSITE" id="PS51900"/>
    </source>
</evidence>
<dbReference type="AlphaFoldDB" id="W4FZU2"/>
<dbReference type="GO" id="GO:0003677">
    <property type="term" value="F:DNA binding"/>
    <property type="evidence" value="ECO:0007669"/>
    <property type="project" value="UniProtKB-KW"/>
</dbReference>
<feature type="region of interest" description="Disordered" evidence="3">
    <location>
        <begin position="1"/>
        <end position="21"/>
    </location>
</feature>
<name>W4FZU2_APHAT</name>
<organism evidence="5">
    <name type="scientific">Aphanomyces astaci</name>
    <name type="common">Crayfish plague agent</name>
    <dbReference type="NCBI Taxonomy" id="112090"/>
    <lineage>
        <taxon>Eukaryota</taxon>
        <taxon>Sar</taxon>
        <taxon>Stramenopiles</taxon>
        <taxon>Oomycota</taxon>
        <taxon>Saprolegniomycetes</taxon>
        <taxon>Saprolegniales</taxon>
        <taxon>Verrucalvaceae</taxon>
        <taxon>Aphanomyces</taxon>
    </lineage>
</organism>
<feature type="domain" description="Core-binding (CB)" evidence="4">
    <location>
        <begin position="18"/>
        <end position="105"/>
    </location>
</feature>
<evidence type="ECO:0000256" key="3">
    <source>
        <dbReference type="SAM" id="MobiDB-lite"/>
    </source>
</evidence>
<dbReference type="GO" id="GO:0006310">
    <property type="term" value="P:DNA recombination"/>
    <property type="evidence" value="ECO:0007669"/>
    <property type="project" value="UniProtKB-KW"/>
</dbReference>
<reference evidence="5" key="1">
    <citation type="submission" date="2013-12" db="EMBL/GenBank/DDBJ databases">
        <title>The Genome Sequence of Aphanomyces astaci APO3.</title>
        <authorList>
            <consortium name="The Broad Institute Genomics Platform"/>
            <person name="Russ C."/>
            <person name="Tyler B."/>
            <person name="van West P."/>
            <person name="Dieguez-Uribeondo J."/>
            <person name="Young S.K."/>
            <person name="Zeng Q."/>
            <person name="Gargeya S."/>
            <person name="Fitzgerald M."/>
            <person name="Abouelleil A."/>
            <person name="Alvarado L."/>
            <person name="Chapman S.B."/>
            <person name="Gainer-Dewar J."/>
            <person name="Goldberg J."/>
            <person name="Griggs A."/>
            <person name="Gujja S."/>
            <person name="Hansen M."/>
            <person name="Howarth C."/>
            <person name="Imamovic A."/>
            <person name="Ireland A."/>
            <person name="Larimer J."/>
            <person name="McCowan C."/>
            <person name="Murphy C."/>
            <person name="Pearson M."/>
            <person name="Poon T.W."/>
            <person name="Priest M."/>
            <person name="Roberts A."/>
            <person name="Saif S."/>
            <person name="Shea T."/>
            <person name="Sykes S."/>
            <person name="Wortman J."/>
            <person name="Nusbaum C."/>
            <person name="Birren B."/>
        </authorList>
    </citation>
    <scope>NUCLEOTIDE SEQUENCE [LARGE SCALE GENOMIC DNA]</scope>
    <source>
        <strain evidence="5">APO3</strain>
    </source>
</reference>
<evidence type="ECO:0000256" key="2">
    <source>
        <dbReference type="ARBA" id="ARBA00023172"/>
    </source>
</evidence>
<dbReference type="InterPro" id="IPR013762">
    <property type="entry name" value="Integrase-like_cat_sf"/>
</dbReference>
<dbReference type="RefSeq" id="XP_009838246.1">
    <property type="nucleotide sequence ID" value="XM_009839944.1"/>
</dbReference>
<dbReference type="SUPFAM" id="SSF56349">
    <property type="entry name" value="DNA breaking-rejoining enzymes"/>
    <property type="match status" value="1"/>
</dbReference>
<dbReference type="OrthoDB" id="78603at2759"/>
<dbReference type="PROSITE" id="PS51900">
    <property type="entry name" value="CB"/>
    <property type="match status" value="1"/>
</dbReference>
<dbReference type="GeneID" id="20814650"/>
<dbReference type="EMBL" id="KI913155">
    <property type="protein sequence ID" value="ETV72178.1"/>
    <property type="molecule type" value="Genomic_DNA"/>
</dbReference>
<dbReference type="Gene3D" id="1.10.443.10">
    <property type="entry name" value="Intergrase catalytic core"/>
    <property type="match status" value="1"/>
</dbReference>
<evidence type="ECO:0000256" key="1">
    <source>
        <dbReference type="ARBA" id="ARBA00023125"/>
    </source>
</evidence>
<keyword evidence="2" id="KW-0233">DNA recombination</keyword>
<evidence type="ECO:0000313" key="5">
    <source>
        <dbReference type="EMBL" id="ETV72178.1"/>
    </source>
</evidence>
<dbReference type="Gene3D" id="1.10.150.130">
    <property type="match status" value="1"/>
</dbReference>
<dbReference type="InterPro" id="IPR011010">
    <property type="entry name" value="DNA_brk_join_enz"/>
</dbReference>
<gene>
    <name evidence="5" type="ORF">H257_12654</name>
</gene>
<dbReference type="VEuPathDB" id="FungiDB:H257_12654"/>
<dbReference type="InterPro" id="IPR010998">
    <property type="entry name" value="Integrase_recombinase_N"/>
</dbReference>
<keyword evidence="1" id="KW-0238">DNA-binding</keyword>
<protein>
    <recommendedName>
        <fullName evidence="4">Core-binding (CB) domain-containing protein</fullName>
    </recommendedName>
</protein>
<proteinExistence type="predicted"/>